<sequence>MEQFPDGAHVRLRSRVHGGYLHADEDGMGVSLRRWRRRTMNAAWKVHRIMQDGSTSVLLHSAAYGRYLAASNDAAPPGHIGLRVDLGDYEQDVDPILWKVVGAGDAGYVLLRHVSNRLLRANGRYRLWLSGVSVDDVDNQSTMMHWKVETIPTSPNPPALARTPNNRRSFRGLFLLHEEPVQLQRTIRFVRADNYGNFPDNWGTFQFIGRSVFELRGEVARRVGNALFFFRVLMCVQGGRYGRLTPLLIDLPRNEETMDIIVLIIGTQVVQELRFPVVNPRGV</sequence>
<accession>A0A194YHE9</accession>
<evidence type="ECO:0000259" key="2">
    <source>
        <dbReference type="Pfam" id="PF22932"/>
    </source>
</evidence>
<dbReference type="Pfam" id="PF22932">
    <property type="entry name" value="Ubiq_DUF_assoc"/>
    <property type="match status" value="1"/>
</dbReference>
<reference evidence="4" key="2">
    <citation type="journal article" date="2018" name="Plant J.">
        <title>The Sorghum bicolor reference genome: improved assembly, gene annotations, a transcriptome atlas, and signatures of genome organization.</title>
        <authorList>
            <person name="McCormick R.F."/>
            <person name="Truong S.K."/>
            <person name="Sreedasyam A."/>
            <person name="Jenkins J."/>
            <person name="Shu S."/>
            <person name="Sims D."/>
            <person name="Kennedy M."/>
            <person name="Amirebrahimi M."/>
            <person name="Weers B.D."/>
            <person name="McKinley B."/>
            <person name="Mattison A."/>
            <person name="Morishige D.T."/>
            <person name="Grimwood J."/>
            <person name="Schmutz J."/>
            <person name="Mullet J.E."/>
        </authorList>
    </citation>
    <scope>NUCLEOTIDE SEQUENCE [LARGE SCALE GENOMIC DNA]</scope>
    <source>
        <strain evidence="4">cv. BTx623</strain>
    </source>
</reference>
<feature type="domain" description="DUF569" evidence="2">
    <location>
        <begin position="184"/>
        <end position="263"/>
    </location>
</feature>
<dbReference type="CDD" id="cd23340">
    <property type="entry name" value="beta-trefoil_FSCN_ACP-like"/>
    <property type="match status" value="1"/>
</dbReference>
<dbReference type="PANTHER" id="PTHR31205">
    <property type="entry name" value="ACTIN CROSS-LINKING PROTEIN (DUF569)"/>
    <property type="match status" value="1"/>
</dbReference>
<evidence type="ECO:0000313" key="4">
    <source>
        <dbReference type="Proteomes" id="UP000000768"/>
    </source>
</evidence>
<gene>
    <name evidence="3" type="ORF">SORBI_3010G050100</name>
</gene>
<reference evidence="3 4" key="1">
    <citation type="journal article" date="2009" name="Nature">
        <title>The Sorghum bicolor genome and the diversification of grasses.</title>
        <authorList>
            <person name="Paterson A.H."/>
            <person name="Bowers J.E."/>
            <person name="Bruggmann R."/>
            <person name="Dubchak I."/>
            <person name="Grimwood J."/>
            <person name="Gundlach H."/>
            <person name="Haberer G."/>
            <person name="Hellsten U."/>
            <person name="Mitros T."/>
            <person name="Poliakov A."/>
            <person name="Schmutz J."/>
            <person name="Spannagl M."/>
            <person name="Tang H."/>
            <person name="Wang X."/>
            <person name="Wicker T."/>
            <person name="Bharti A.K."/>
            <person name="Chapman J."/>
            <person name="Feltus F.A."/>
            <person name="Gowik U."/>
            <person name="Grigoriev I.V."/>
            <person name="Lyons E."/>
            <person name="Maher C.A."/>
            <person name="Martis M."/>
            <person name="Narechania A."/>
            <person name="Otillar R.P."/>
            <person name="Penning B.W."/>
            <person name="Salamov A.A."/>
            <person name="Wang Y."/>
            <person name="Zhang L."/>
            <person name="Carpita N.C."/>
            <person name="Freeling M."/>
            <person name="Gingle A.R."/>
            <person name="Hash C.T."/>
            <person name="Keller B."/>
            <person name="Klein P."/>
            <person name="Kresovich S."/>
            <person name="McCann M.C."/>
            <person name="Ming R."/>
            <person name="Peterson D.G."/>
            <person name="Mehboob-ur-Rahman"/>
            <person name="Ware D."/>
            <person name="Westhoff P."/>
            <person name="Mayer K.F."/>
            <person name="Messing J."/>
            <person name="Rokhsar D.S."/>
        </authorList>
    </citation>
    <scope>NUCLEOTIDE SEQUENCE [LARGE SCALE GENOMIC DNA]</scope>
    <source>
        <strain evidence="4">cv. BTx623</strain>
    </source>
</reference>
<keyword evidence="4" id="KW-1185">Reference proteome</keyword>
<dbReference type="AlphaFoldDB" id="A0A194YHE9"/>
<dbReference type="EMBL" id="CM000769">
    <property type="protein sequence ID" value="KXG19378.1"/>
    <property type="molecule type" value="Genomic_DNA"/>
</dbReference>
<name>A0A194YHE9_SORBI</name>
<dbReference type="eggNOG" id="ENOG502R6VI">
    <property type="taxonomic scope" value="Eukaryota"/>
</dbReference>
<dbReference type="InterPro" id="IPR007679">
    <property type="entry name" value="DUF569"/>
</dbReference>
<dbReference type="PANTHER" id="PTHR31205:SF86">
    <property type="entry name" value="DUF569 DOMAIN-CONTAINING PROTEIN"/>
    <property type="match status" value="1"/>
</dbReference>
<dbReference type="FunCoup" id="A0A194YHE9">
    <property type="interactions" value="13"/>
</dbReference>
<dbReference type="InterPro" id="IPR054726">
    <property type="entry name" value="Ubiq_DUF569-assoc"/>
</dbReference>
<evidence type="ECO:0000313" key="3">
    <source>
        <dbReference type="EMBL" id="KXG19378.1"/>
    </source>
</evidence>
<dbReference type="InterPro" id="IPR008999">
    <property type="entry name" value="Actin-crosslinking"/>
</dbReference>
<dbReference type="Pfam" id="PF04601">
    <property type="entry name" value="DUF569"/>
    <property type="match status" value="1"/>
</dbReference>
<dbReference type="OMA" id="NQSTMMH"/>
<feature type="domain" description="DUF569" evidence="1">
    <location>
        <begin position="1"/>
        <end position="146"/>
    </location>
</feature>
<dbReference type="Gramene" id="KXG19378">
    <property type="protein sequence ID" value="KXG19378"/>
    <property type="gene ID" value="SORBI_3010G050100"/>
</dbReference>
<organism evidence="3 4">
    <name type="scientific">Sorghum bicolor</name>
    <name type="common">Sorghum</name>
    <name type="synonym">Sorghum vulgare</name>
    <dbReference type="NCBI Taxonomy" id="4558"/>
    <lineage>
        <taxon>Eukaryota</taxon>
        <taxon>Viridiplantae</taxon>
        <taxon>Streptophyta</taxon>
        <taxon>Embryophyta</taxon>
        <taxon>Tracheophyta</taxon>
        <taxon>Spermatophyta</taxon>
        <taxon>Magnoliopsida</taxon>
        <taxon>Liliopsida</taxon>
        <taxon>Poales</taxon>
        <taxon>Poaceae</taxon>
        <taxon>PACMAD clade</taxon>
        <taxon>Panicoideae</taxon>
        <taxon>Andropogonodae</taxon>
        <taxon>Andropogoneae</taxon>
        <taxon>Sorghinae</taxon>
        <taxon>Sorghum</taxon>
    </lineage>
</organism>
<protein>
    <submittedName>
        <fullName evidence="3">Uncharacterized protein</fullName>
    </submittedName>
</protein>
<dbReference type="InParanoid" id="A0A194YHE9"/>
<proteinExistence type="predicted"/>
<dbReference type="STRING" id="4558.A0A194YHE9"/>
<dbReference type="SUPFAM" id="SSF50405">
    <property type="entry name" value="Actin-crosslinking proteins"/>
    <property type="match status" value="1"/>
</dbReference>
<evidence type="ECO:0000259" key="1">
    <source>
        <dbReference type="Pfam" id="PF04601"/>
    </source>
</evidence>
<dbReference type="Proteomes" id="UP000000768">
    <property type="component" value="Chromosome 10"/>
</dbReference>
<dbReference type="Gene3D" id="2.80.10.50">
    <property type="match status" value="1"/>
</dbReference>